<proteinExistence type="predicted"/>
<protein>
    <submittedName>
        <fullName evidence="3">Uncharacterized protein</fullName>
    </submittedName>
</protein>
<organism evidence="3 5">
    <name type="scientific">Caenorhabditis briggsae</name>
    <dbReference type="NCBI Taxonomy" id="6238"/>
    <lineage>
        <taxon>Eukaryota</taxon>
        <taxon>Metazoa</taxon>
        <taxon>Ecdysozoa</taxon>
        <taxon>Nematoda</taxon>
        <taxon>Chromadorea</taxon>
        <taxon>Rhabditida</taxon>
        <taxon>Rhabditina</taxon>
        <taxon>Rhabditomorpha</taxon>
        <taxon>Rhabditoidea</taxon>
        <taxon>Rhabditidae</taxon>
        <taxon>Peloderinae</taxon>
        <taxon>Caenorhabditis</taxon>
    </lineage>
</organism>
<dbReference type="AlphaFoldDB" id="A0AAE9JQZ1"/>
<dbReference type="EMBL" id="CP090896">
    <property type="protein sequence ID" value="ULT81033.1"/>
    <property type="molecule type" value="Genomic_DNA"/>
</dbReference>
<keyword evidence="5" id="KW-1185">Reference proteome</keyword>
<gene>
    <name evidence="2" type="ORF">L3Y34_011122</name>
    <name evidence="3" type="ORF">L5515_017001</name>
</gene>
<dbReference type="Proteomes" id="UP000829354">
    <property type="component" value="Chromosome X"/>
</dbReference>
<evidence type="ECO:0000313" key="3">
    <source>
        <dbReference type="EMBL" id="UMM40325.1"/>
    </source>
</evidence>
<evidence type="ECO:0000313" key="2">
    <source>
        <dbReference type="EMBL" id="ULT81033.1"/>
    </source>
</evidence>
<feature type="region of interest" description="Disordered" evidence="1">
    <location>
        <begin position="1"/>
        <end position="24"/>
    </location>
</feature>
<feature type="compositionally biased region" description="Polar residues" evidence="1">
    <location>
        <begin position="1"/>
        <end position="18"/>
    </location>
</feature>
<accession>A0AAE9JQZ1</accession>
<dbReference type="Proteomes" id="UP000827892">
    <property type="component" value="Chromosome X"/>
</dbReference>
<sequence length="144" mass="16608">MAAINNESTGAAAQSQNAEAPVASRPVLSERDELMTVIIDAEDYLRLLLAPSHATRRLQLFEYRRNVLPRGILFLAHQAAASVSIRTTRICRIRQTTDIRAYSLRRLRRYLRYLDDTLEIISNFRTFEYNLLDYFDQQADAENA</sequence>
<evidence type="ECO:0000313" key="5">
    <source>
        <dbReference type="Proteomes" id="UP000829354"/>
    </source>
</evidence>
<dbReference type="EMBL" id="CP092625">
    <property type="protein sequence ID" value="UMM40325.1"/>
    <property type="molecule type" value="Genomic_DNA"/>
</dbReference>
<name>A0AAE9JQZ1_CAEBR</name>
<reference evidence="2 4" key="2">
    <citation type="submission" date="2022-05" db="EMBL/GenBank/DDBJ databases">
        <title>Chromosome-level reference genomes for two strains of Caenorhabditis briggsae: an improved platform for comparative genomics.</title>
        <authorList>
            <person name="Stevens L."/>
            <person name="Andersen E.C."/>
        </authorList>
    </citation>
    <scope>NUCLEOTIDE SEQUENCE [LARGE SCALE GENOMIC DNA]</scope>
    <source>
        <strain evidence="2">QX1410_ONT</strain>
        <tissue evidence="2">Whole-organism</tissue>
    </source>
</reference>
<evidence type="ECO:0000313" key="4">
    <source>
        <dbReference type="Proteomes" id="UP000827892"/>
    </source>
</evidence>
<reference evidence="3 5" key="1">
    <citation type="submission" date="2022-04" db="EMBL/GenBank/DDBJ databases">
        <title>Chromosome-level reference genomes for two strains of Caenorhabditis briggsae: an improved platform for comparative genomics.</title>
        <authorList>
            <person name="Stevens L."/>
            <person name="Andersen E."/>
        </authorList>
    </citation>
    <scope>NUCLEOTIDE SEQUENCE [LARGE SCALE GENOMIC DNA]</scope>
    <source>
        <strain evidence="3">VX34</strain>
        <tissue evidence="3">Whole-organism</tissue>
    </source>
</reference>
<evidence type="ECO:0000256" key="1">
    <source>
        <dbReference type="SAM" id="MobiDB-lite"/>
    </source>
</evidence>